<reference evidence="2" key="1">
    <citation type="submission" date="2022-11" db="UniProtKB">
        <authorList>
            <consortium name="WormBaseParasite"/>
        </authorList>
    </citation>
    <scope>IDENTIFICATION</scope>
</reference>
<proteinExistence type="predicted"/>
<organism evidence="1 2">
    <name type="scientific">Panagrolaimus sp. ES5</name>
    <dbReference type="NCBI Taxonomy" id="591445"/>
    <lineage>
        <taxon>Eukaryota</taxon>
        <taxon>Metazoa</taxon>
        <taxon>Ecdysozoa</taxon>
        <taxon>Nematoda</taxon>
        <taxon>Chromadorea</taxon>
        <taxon>Rhabditida</taxon>
        <taxon>Tylenchina</taxon>
        <taxon>Panagrolaimomorpha</taxon>
        <taxon>Panagrolaimoidea</taxon>
        <taxon>Panagrolaimidae</taxon>
        <taxon>Panagrolaimus</taxon>
    </lineage>
</organism>
<protein>
    <submittedName>
        <fullName evidence="2">ShKT domain-containing protein</fullName>
    </submittedName>
</protein>
<name>A0AC34FM26_9BILA</name>
<dbReference type="WBParaSite" id="ES5_v2.g18308.t1">
    <property type="protein sequence ID" value="ES5_v2.g18308.t1"/>
    <property type="gene ID" value="ES5_v2.g18308"/>
</dbReference>
<sequence>MPRDYILYNIFYCSLILLIFAEELNAESITQAYPGAFSSDPKIKVTAEKIHGVEGFKIDPFPASEQHRNHYDSRNGGKIKYLVMHYTAEIFTETVEIFTNGSTNNPVSSHYVISEKAKNNLTGGQVLQVVPDNLRSWHAGISNWGQDSNLNYISIGIEHVNLGFSGSGGETNRTYYSYDSAQIHNSGIISKSIVKKYGILPQNVLGHEDIAPPRKSDPGPLFPWKKLYHQHGVGAWLDDDEMTKEVITQKYAPSRPFPESPNRETLLEILFSYGYSNEGTTANNNFVILAFKKHFSANQQPHLCDNIIRKEDMFWAWALEAKYISNSACFDLEISCSRNLTECKQSQYKPVMCKYCKKTCGLCSSC</sequence>
<accession>A0AC34FM26</accession>
<dbReference type="Proteomes" id="UP000887579">
    <property type="component" value="Unplaced"/>
</dbReference>
<evidence type="ECO:0000313" key="1">
    <source>
        <dbReference type="Proteomes" id="UP000887579"/>
    </source>
</evidence>
<evidence type="ECO:0000313" key="2">
    <source>
        <dbReference type="WBParaSite" id="ES5_v2.g18308.t1"/>
    </source>
</evidence>